<proteinExistence type="predicted"/>
<dbReference type="AlphaFoldDB" id="A0A4Q5LQV4"/>
<keyword evidence="1" id="KW-0547">Nucleotide-binding</keyword>
<accession>A0A4Q5LQV4</accession>
<dbReference type="SUPFAM" id="SSF56059">
    <property type="entry name" value="Glutathione synthetase ATP-binding domain-like"/>
    <property type="match status" value="1"/>
</dbReference>
<dbReference type="InterPro" id="IPR011761">
    <property type="entry name" value="ATP-grasp"/>
</dbReference>
<dbReference type="Proteomes" id="UP000293162">
    <property type="component" value="Unassembled WGS sequence"/>
</dbReference>
<evidence type="ECO:0000256" key="1">
    <source>
        <dbReference type="PROSITE-ProRule" id="PRU00409"/>
    </source>
</evidence>
<keyword evidence="1" id="KW-0067">ATP-binding</keyword>
<evidence type="ECO:0000259" key="2">
    <source>
        <dbReference type="PROSITE" id="PS50975"/>
    </source>
</evidence>
<sequence length="338" mass="38927">MRLPLFLVKIFNYEYWSWWVFYLPMAPYWLFQAIRAKSLTYFTAVNPSIEAGGFYGEHKSEILKYIPAEYLPTTLYISPDTAFSEISHTVAAHQLKYPVIAKPNVGERGTSVVKIMSEAHLKAYHASINADYLIQEFIEYPIELGVLFSRMPEEKSGRVSSVTLKEFLTVTGDGKSSIETLVLNNTRARFQLEALRDRLGKGIEEILPAGEKRLLEPIGNHCRGTKFVNANHLINEQLHQVFTTIADRFEGFYYGRFDMKVASYEDLYAGKNIRIMELNGVSSDPGHIYDPRYYLWEAYRDLGWHWNRVAEISIANQKKGIKPVPVRELLKIVKQHFG</sequence>
<dbReference type="RefSeq" id="WP_130024247.1">
    <property type="nucleotide sequence ID" value="NZ_SEWF01000087.1"/>
</dbReference>
<dbReference type="OrthoDB" id="9775266at2"/>
<dbReference type="Gene3D" id="3.30.1490.20">
    <property type="entry name" value="ATP-grasp fold, A domain"/>
    <property type="match status" value="1"/>
</dbReference>
<reference evidence="3 4" key="1">
    <citation type="submission" date="2019-02" db="EMBL/GenBank/DDBJ databases">
        <title>Bacterial novel species Emticicia sp. 17J42-9 isolated from soil.</title>
        <authorList>
            <person name="Jung H.-Y."/>
        </authorList>
    </citation>
    <scope>NUCLEOTIDE SEQUENCE [LARGE SCALE GENOMIC DNA]</scope>
    <source>
        <strain evidence="3 4">17J42-9</strain>
    </source>
</reference>
<name>A0A4Q5LQV4_9BACT</name>
<dbReference type="PROSITE" id="PS50975">
    <property type="entry name" value="ATP_GRASP"/>
    <property type="match status" value="1"/>
</dbReference>
<feature type="domain" description="ATP-grasp" evidence="2">
    <location>
        <begin position="60"/>
        <end position="311"/>
    </location>
</feature>
<evidence type="ECO:0000313" key="3">
    <source>
        <dbReference type="EMBL" id="RYU91835.1"/>
    </source>
</evidence>
<dbReference type="EMBL" id="SEWF01000087">
    <property type="protein sequence ID" value="RYU91835.1"/>
    <property type="molecule type" value="Genomic_DNA"/>
</dbReference>
<keyword evidence="4" id="KW-1185">Reference proteome</keyword>
<dbReference type="GO" id="GO:0005524">
    <property type="term" value="F:ATP binding"/>
    <property type="evidence" value="ECO:0007669"/>
    <property type="project" value="UniProtKB-UniRule"/>
</dbReference>
<evidence type="ECO:0000313" key="4">
    <source>
        <dbReference type="Proteomes" id="UP000293162"/>
    </source>
</evidence>
<organism evidence="3 4">
    <name type="scientific">Emticicia agri</name>
    <dbReference type="NCBI Taxonomy" id="2492393"/>
    <lineage>
        <taxon>Bacteria</taxon>
        <taxon>Pseudomonadati</taxon>
        <taxon>Bacteroidota</taxon>
        <taxon>Cytophagia</taxon>
        <taxon>Cytophagales</taxon>
        <taxon>Leadbetterellaceae</taxon>
        <taxon>Emticicia</taxon>
    </lineage>
</organism>
<protein>
    <recommendedName>
        <fullName evidence="2">ATP-grasp domain-containing protein</fullName>
    </recommendedName>
</protein>
<dbReference type="GO" id="GO:0046872">
    <property type="term" value="F:metal ion binding"/>
    <property type="evidence" value="ECO:0007669"/>
    <property type="project" value="InterPro"/>
</dbReference>
<dbReference type="InterPro" id="IPR013815">
    <property type="entry name" value="ATP_grasp_subdomain_1"/>
</dbReference>
<gene>
    <name evidence="3" type="ORF">EWM59_26545</name>
</gene>
<comment type="caution">
    <text evidence="3">The sequence shown here is derived from an EMBL/GenBank/DDBJ whole genome shotgun (WGS) entry which is preliminary data.</text>
</comment>